<feature type="domain" description="Methyl-accepting transducer" evidence="11">
    <location>
        <begin position="272"/>
        <end position="508"/>
    </location>
</feature>
<dbReference type="SMART" id="SM00304">
    <property type="entry name" value="HAMP"/>
    <property type="match status" value="1"/>
</dbReference>
<dbReference type="PANTHER" id="PTHR32089">
    <property type="entry name" value="METHYL-ACCEPTING CHEMOTAXIS PROTEIN MCPB"/>
    <property type="match status" value="1"/>
</dbReference>
<dbReference type="GO" id="GO:0004888">
    <property type="term" value="F:transmembrane signaling receptor activity"/>
    <property type="evidence" value="ECO:0007669"/>
    <property type="project" value="InterPro"/>
</dbReference>
<comment type="caution">
    <text evidence="13">The sequence shown here is derived from an EMBL/GenBank/DDBJ whole genome shotgun (WGS) entry which is preliminary data.</text>
</comment>
<dbReference type="GO" id="GO:0005886">
    <property type="term" value="C:plasma membrane"/>
    <property type="evidence" value="ECO:0007669"/>
    <property type="project" value="UniProtKB-SubCell"/>
</dbReference>
<dbReference type="GO" id="GO:0007165">
    <property type="term" value="P:signal transduction"/>
    <property type="evidence" value="ECO:0007669"/>
    <property type="project" value="UniProtKB-KW"/>
</dbReference>
<dbReference type="Proteomes" id="UP000076587">
    <property type="component" value="Unassembled WGS sequence"/>
</dbReference>
<feature type="transmembrane region" description="Helical" evidence="10">
    <location>
        <begin position="12"/>
        <end position="30"/>
    </location>
</feature>
<keyword evidence="9" id="KW-0175">Coiled coil</keyword>
<evidence type="ECO:0000256" key="6">
    <source>
        <dbReference type="ARBA" id="ARBA00023224"/>
    </source>
</evidence>
<name>A0A161XWV8_9GAMM</name>
<proteinExistence type="inferred from homology"/>
<protein>
    <recommendedName>
        <fullName evidence="15">Methyl-accepting chemotaxis protein</fullName>
    </recommendedName>
</protein>
<keyword evidence="5 10" id="KW-0472">Membrane</keyword>
<dbReference type="OrthoDB" id="2489132at2"/>
<evidence type="ECO:0000259" key="12">
    <source>
        <dbReference type="PROSITE" id="PS50885"/>
    </source>
</evidence>
<evidence type="ECO:0000259" key="11">
    <source>
        <dbReference type="PROSITE" id="PS50111"/>
    </source>
</evidence>
<dbReference type="InterPro" id="IPR033480">
    <property type="entry name" value="sCache_2"/>
</dbReference>
<evidence type="ECO:0000256" key="2">
    <source>
        <dbReference type="ARBA" id="ARBA00022475"/>
    </source>
</evidence>
<dbReference type="CDD" id="cd06225">
    <property type="entry name" value="HAMP"/>
    <property type="match status" value="1"/>
</dbReference>
<dbReference type="FunFam" id="1.10.287.950:FF:000001">
    <property type="entry name" value="Methyl-accepting chemotaxis sensory transducer"/>
    <property type="match status" value="1"/>
</dbReference>
<dbReference type="Pfam" id="PF00015">
    <property type="entry name" value="MCPsignal"/>
    <property type="match status" value="1"/>
</dbReference>
<dbReference type="CDD" id="cd11386">
    <property type="entry name" value="MCP_signal"/>
    <property type="match status" value="1"/>
</dbReference>
<evidence type="ECO:0000256" key="5">
    <source>
        <dbReference type="ARBA" id="ARBA00023136"/>
    </source>
</evidence>
<sequence length="544" mass="60006">MRTLRQCSIYQRLTILIGTVIAALVVQNILTLQRQYAALESQQYEKTQSLVESAHSILRHFYQLQQNGTLSESEARQSALNTLASLRYEDNNYFWVNDYQPAMVMHPFKPNLNGKSLTGVKDPDGKALFVDMVNVVKRQNGGFVPYKWPKPGAQQPVEKISFVKGFEPWQWIVGSGVYLDTIYAEYQSQRNDLLVDFGVIIILSISLSILISKSILHPIRETANTMKRIANGDGDLTLRLDEYGKDEVAKLTKHFNAYTERMRSSILKVAGNSDSVKNLAHEVDQAGRGNLNFIEMQNDNSRQVATAVEQMSMQIQEINNNAEAAERAASDAMKNSTSGKNTLAKTIGTIESLSSNIQQVNEVTSSLAEESNNIGSVLDVIRGISEQTNLLALNAAIEAARAGEQGRGFAVVADEVRTLASRTSESTDEIQSMIERLQQGAQAAVIAVQQSQATSKESVQQAKEADTALTEIERLIEVISQMNSQIARATQEQSHAAQEVNRRITDLSDSTNLSLDATQSLTDTSKALRSASQELGLVVEGFRV</sequence>
<dbReference type="Gene3D" id="1.10.287.950">
    <property type="entry name" value="Methyl-accepting chemotaxis protein"/>
    <property type="match status" value="1"/>
</dbReference>
<comment type="subcellular location">
    <subcellularLocation>
        <location evidence="1">Cell membrane</location>
        <topology evidence="1">Multi-pass membrane protein</topology>
    </subcellularLocation>
</comment>
<keyword evidence="4 10" id="KW-1133">Transmembrane helix</keyword>
<evidence type="ECO:0000256" key="10">
    <source>
        <dbReference type="SAM" id="Phobius"/>
    </source>
</evidence>
<dbReference type="SMART" id="SM00283">
    <property type="entry name" value="MA"/>
    <property type="match status" value="1"/>
</dbReference>
<dbReference type="EMBL" id="AUXT01000152">
    <property type="protein sequence ID" value="KZN47739.1"/>
    <property type="molecule type" value="Genomic_DNA"/>
</dbReference>
<dbReference type="Pfam" id="PF17200">
    <property type="entry name" value="sCache_2"/>
    <property type="match status" value="1"/>
</dbReference>
<dbReference type="InterPro" id="IPR004089">
    <property type="entry name" value="MCPsignal_dom"/>
</dbReference>
<evidence type="ECO:0000256" key="1">
    <source>
        <dbReference type="ARBA" id="ARBA00004651"/>
    </source>
</evidence>
<dbReference type="PROSITE" id="PS50111">
    <property type="entry name" value="CHEMOTAXIS_TRANSDUC_2"/>
    <property type="match status" value="1"/>
</dbReference>
<evidence type="ECO:0000313" key="14">
    <source>
        <dbReference type="Proteomes" id="UP000076587"/>
    </source>
</evidence>
<feature type="coiled-coil region" evidence="9">
    <location>
        <begin position="308"/>
        <end position="335"/>
    </location>
</feature>
<dbReference type="SUPFAM" id="SSF58104">
    <property type="entry name" value="Methyl-accepting chemotaxis protein (MCP) signaling domain"/>
    <property type="match status" value="1"/>
</dbReference>
<organism evidence="13 14">
    <name type="scientific">Pseudoalteromonas luteoviolacea NCIMB 1942</name>
    <dbReference type="NCBI Taxonomy" id="1365253"/>
    <lineage>
        <taxon>Bacteria</taxon>
        <taxon>Pseudomonadati</taxon>
        <taxon>Pseudomonadota</taxon>
        <taxon>Gammaproteobacteria</taxon>
        <taxon>Alteromonadales</taxon>
        <taxon>Pseudoalteromonadaceae</taxon>
        <taxon>Pseudoalteromonas</taxon>
    </lineage>
</organism>
<dbReference type="InterPro" id="IPR003660">
    <property type="entry name" value="HAMP_dom"/>
</dbReference>
<dbReference type="Gene3D" id="3.30.450.20">
    <property type="entry name" value="PAS domain"/>
    <property type="match status" value="1"/>
</dbReference>
<keyword evidence="6 8" id="KW-0807">Transducer</keyword>
<dbReference type="PROSITE" id="PS50885">
    <property type="entry name" value="HAMP"/>
    <property type="match status" value="1"/>
</dbReference>
<accession>A0A161XWV8</accession>
<dbReference type="Pfam" id="PF00672">
    <property type="entry name" value="HAMP"/>
    <property type="match status" value="1"/>
</dbReference>
<dbReference type="PANTHER" id="PTHR32089:SF119">
    <property type="entry name" value="METHYL-ACCEPTING CHEMOTAXIS PROTEIN CTPL"/>
    <property type="match status" value="1"/>
</dbReference>
<dbReference type="PATRIC" id="fig|1365253.3.peg.2197"/>
<dbReference type="PRINTS" id="PR00260">
    <property type="entry name" value="CHEMTRNSDUCR"/>
</dbReference>
<gene>
    <name evidence="13" type="ORF">N482_08935</name>
</gene>
<evidence type="ECO:0000256" key="8">
    <source>
        <dbReference type="PROSITE-ProRule" id="PRU00284"/>
    </source>
</evidence>
<dbReference type="GO" id="GO:0006935">
    <property type="term" value="P:chemotaxis"/>
    <property type="evidence" value="ECO:0007669"/>
    <property type="project" value="InterPro"/>
</dbReference>
<reference evidence="13 14" key="1">
    <citation type="submission" date="2013-07" db="EMBL/GenBank/DDBJ databases">
        <title>Comparative Genomic and Metabolomic Analysis of Twelve Strains of Pseudoalteromonas luteoviolacea.</title>
        <authorList>
            <person name="Vynne N.G."/>
            <person name="Mansson M."/>
            <person name="Gram L."/>
        </authorList>
    </citation>
    <scope>NUCLEOTIDE SEQUENCE [LARGE SCALE GENOMIC DNA]</scope>
    <source>
        <strain evidence="13 14">NCIMB 1942</strain>
    </source>
</reference>
<comment type="similarity">
    <text evidence="7">Belongs to the methyl-accepting chemotaxis (MCP) protein family.</text>
</comment>
<keyword evidence="3 10" id="KW-0812">Transmembrane</keyword>
<evidence type="ECO:0008006" key="15">
    <source>
        <dbReference type="Google" id="ProtNLM"/>
    </source>
</evidence>
<evidence type="ECO:0000256" key="4">
    <source>
        <dbReference type="ARBA" id="ARBA00022989"/>
    </source>
</evidence>
<dbReference type="RefSeq" id="WP_063376914.1">
    <property type="nucleotide sequence ID" value="NZ_AUXT01000152.1"/>
</dbReference>
<evidence type="ECO:0000256" key="3">
    <source>
        <dbReference type="ARBA" id="ARBA00022692"/>
    </source>
</evidence>
<evidence type="ECO:0000313" key="13">
    <source>
        <dbReference type="EMBL" id="KZN47739.1"/>
    </source>
</evidence>
<dbReference type="InterPro" id="IPR004090">
    <property type="entry name" value="Chemotax_Me-accpt_rcpt"/>
</dbReference>
<evidence type="ECO:0000256" key="7">
    <source>
        <dbReference type="ARBA" id="ARBA00029447"/>
    </source>
</evidence>
<evidence type="ECO:0000256" key="9">
    <source>
        <dbReference type="SAM" id="Coils"/>
    </source>
</evidence>
<keyword evidence="2" id="KW-1003">Cell membrane</keyword>
<feature type="domain" description="HAMP" evidence="12">
    <location>
        <begin position="213"/>
        <end position="267"/>
    </location>
</feature>
<dbReference type="Gene3D" id="6.10.340.10">
    <property type="match status" value="1"/>
</dbReference>
<dbReference type="SMART" id="SM01049">
    <property type="entry name" value="Cache_2"/>
    <property type="match status" value="1"/>
</dbReference>
<dbReference type="AlphaFoldDB" id="A0A161XWV8"/>